<proteinExistence type="predicted"/>
<organism evidence="2">
    <name type="scientific">Diabrotica virgifera virgifera</name>
    <name type="common">western corn rootworm</name>
    <dbReference type="NCBI Taxonomy" id="50390"/>
    <lineage>
        <taxon>Eukaryota</taxon>
        <taxon>Metazoa</taxon>
        <taxon>Ecdysozoa</taxon>
        <taxon>Arthropoda</taxon>
        <taxon>Hexapoda</taxon>
        <taxon>Insecta</taxon>
        <taxon>Pterygota</taxon>
        <taxon>Neoptera</taxon>
        <taxon>Endopterygota</taxon>
        <taxon>Coleoptera</taxon>
        <taxon>Polyphaga</taxon>
        <taxon>Cucujiformia</taxon>
        <taxon>Chrysomeloidea</taxon>
        <taxon>Chrysomelidae</taxon>
        <taxon>Galerucinae</taxon>
        <taxon>Diabroticina</taxon>
        <taxon>Diabroticites</taxon>
        <taxon>Diabrotica</taxon>
    </lineage>
</organism>
<feature type="region of interest" description="Disordered" evidence="1">
    <location>
        <begin position="60"/>
        <end position="124"/>
    </location>
</feature>
<sequence length="124" mass="13508">MVKTSDMQSRLRSFVRPEAKEAVKNIVIKIIFIKKRIQGKLDIFSGQRTNERTKVFTNGYRPNYGTIMHYNQGTNDAQSQEAASGRGPPSSGELPGRGPPDMPPGQNKQSEATNKGTAGGTPST</sequence>
<protein>
    <submittedName>
        <fullName evidence="2">Uncharacterized protein LOC114340958 isoform X1</fullName>
    </submittedName>
</protein>
<evidence type="ECO:0000256" key="1">
    <source>
        <dbReference type="SAM" id="MobiDB-lite"/>
    </source>
</evidence>
<name>A0A6P7GDI9_DIAVI</name>
<reference evidence="2" key="1">
    <citation type="submission" date="2025-08" db="UniProtKB">
        <authorList>
            <consortium name="RefSeq"/>
        </authorList>
    </citation>
    <scope>IDENTIFICATION</scope>
    <source>
        <tissue evidence="2">Whole insect</tissue>
    </source>
</reference>
<accession>A0A6P7GDI9</accession>
<dbReference type="AlphaFoldDB" id="A0A6P7GDI9"/>
<evidence type="ECO:0000313" key="2">
    <source>
        <dbReference type="RefSeq" id="XP_028147539.1"/>
    </source>
</evidence>
<gene>
    <name evidence="2" type="primary">LOC114340958</name>
</gene>
<feature type="compositionally biased region" description="Polar residues" evidence="1">
    <location>
        <begin position="106"/>
        <end position="124"/>
    </location>
</feature>
<dbReference type="InParanoid" id="A0A6P7GDI9"/>
<dbReference type="RefSeq" id="XP_028147539.1">
    <property type="nucleotide sequence ID" value="XM_028291738.1"/>
</dbReference>
<feature type="compositionally biased region" description="Polar residues" evidence="1">
    <location>
        <begin position="69"/>
        <end position="82"/>
    </location>
</feature>